<protein>
    <submittedName>
        <fullName evidence="1">Uncharacterized protein</fullName>
    </submittedName>
</protein>
<sequence length="128" mass="14683">MTGASLKGLINITVKKVKQQHVKSKAIVATENTVRWHLPDHIQQIGLFWLDQNLKQLPGQLGTVNLETSAETRSLSSNWNCQQKLKPELQNGKVRRSLNIWLLEHHFTWTPSEEHAPLRPPQNVKKLI</sequence>
<name>A0A4Y2DXA6_ARAVE</name>
<evidence type="ECO:0000313" key="1">
    <source>
        <dbReference type="EMBL" id="GBM20448.1"/>
    </source>
</evidence>
<evidence type="ECO:0000313" key="2">
    <source>
        <dbReference type="Proteomes" id="UP000499080"/>
    </source>
</evidence>
<dbReference type="EMBL" id="BGPR01000442">
    <property type="protein sequence ID" value="GBM20448.1"/>
    <property type="molecule type" value="Genomic_DNA"/>
</dbReference>
<keyword evidence="2" id="KW-1185">Reference proteome</keyword>
<reference evidence="1 2" key="1">
    <citation type="journal article" date="2019" name="Sci. Rep.">
        <title>Orb-weaving spider Araneus ventricosus genome elucidates the spidroin gene catalogue.</title>
        <authorList>
            <person name="Kono N."/>
            <person name="Nakamura H."/>
            <person name="Ohtoshi R."/>
            <person name="Moran D.A.P."/>
            <person name="Shinohara A."/>
            <person name="Yoshida Y."/>
            <person name="Fujiwara M."/>
            <person name="Mori M."/>
            <person name="Tomita M."/>
            <person name="Arakawa K."/>
        </authorList>
    </citation>
    <scope>NUCLEOTIDE SEQUENCE [LARGE SCALE GENOMIC DNA]</scope>
</reference>
<dbReference type="Proteomes" id="UP000499080">
    <property type="component" value="Unassembled WGS sequence"/>
</dbReference>
<comment type="caution">
    <text evidence="1">The sequence shown here is derived from an EMBL/GenBank/DDBJ whole genome shotgun (WGS) entry which is preliminary data.</text>
</comment>
<gene>
    <name evidence="1" type="ORF">AVEN_5539_1</name>
</gene>
<dbReference type="AlphaFoldDB" id="A0A4Y2DXA6"/>
<proteinExistence type="predicted"/>
<organism evidence="1 2">
    <name type="scientific">Araneus ventricosus</name>
    <name type="common">Orbweaver spider</name>
    <name type="synonym">Epeira ventricosa</name>
    <dbReference type="NCBI Taxonomy" id="182803"/>
    <lineage>
        <taxon>Eukaryota</taxon>
        <taxon>Metazoa</taxon>
        <taxon>Ecdysozoa</taxon>
        <taxon>Arthropoda</taxon>
        <taxon>Chelicerata</taxon>
        <taxon>Arachnida</taxon>
        <taxon>Araneae</taxon>
        <taxon>Araneomorphae</taxon>
        <taxon>Entelegynae</taxon>
        <taxon>Araneoidea</taxon>
        <taxon>Araneidae</taxon>
        <taxon>Araneus</taxon>
    </lineage>
</organism>
<accession>A0A4Y2DXA6</accession>